<proteinExistence type="predicted"/>
<organism evidence="1 2">
    <name type="scientific">Lysinibacillus sphaericus OT4b.31</name>
    <dbReference type="NCBI Taxonomy" id="1285586"/>
    <lineage>
        <taxon>Bacteria</taxon>
        <taxon>Bacillati</taxon>
        <taxon>Bacillota</taxon>
        <taxon>Bacilli</taxon>
        <taxon>Bacillales</taxon>
        <taxon>Bacillaceae</taxon>
        <taxon>Lysinibacillus</taxon>
    </lineage>
</organism>
<dbReference type="PATRIC" id="fig|1285586.5.peg.2708"/>
<reference evidence="1 2" key="1">
    <citation type="submission" date="2013-04" db="EMBL/GenBank/DDBJ databases">
        <title>Draft genome of the heavy metal tolerant bacterium Lysinibacillus sphaericus strain OT4b.31.</title>
        <authorList>
            <person name="Pena-Montenegro T.D."/>
            <person name="Dussan J."/>
        </authorList>
    </citation>
    <scope>NUCLEOTIDE SEQUENCE [LARGE SCALE GENOMIC DNA]</scope>
    <source>
        <strain evidence="1 2">OT4b.31</strain>
    </source>
</reference>
<gene>
    <name evidence="1" type="ORF">H131_13248</name>
</gene>
<sequence length="42" mass="4764">MANFTAVMVYVGLPSEGLKKWSMQAMLSFAAKNLKKLANWTW</sequence>
<dbReference type="EMBL" id="AQPX01000020">
    <property type="protein sequence ID" value="EON71912.1"/>
    <property type="molecule type" value="Genomic_DNA"/>
</dbReference>
<dbReference type="AlphaFoldDB" id="R7ZCR3"/>
<dbReference type="Proteomes" id="UP000013911">
    <property type="component" value="Unassembled WGS sequence"/>
</dbReference>
<evidence type="ECO:0000313" key="1">
    <source>
        <dbReference type="EMBL" id="EON71912.1"/>
    </source>
</evidence>
<evidence type="ECO:0000313" key="2">
    <source>
        <dbReference type="Proteomes" id="UP000013911"/>
    </source>
</evidence>
<accession>R7ZCR3</accession>
<name>R7ZCR3_LYSSH</name>
<protein>
    <submittedName>
        <fullName evidence="1">Transposase</fullName>
    </submittedName>
</protein>
<comment type="caution">
    <text evidence="1">The sequence shown here is derived from an EMBL/GenBank/DDBJ whole genome shotgun (WGS) entry which is preliminary data.</text>
</comment>
<dbReference type="HOGENOM" id="CLU_3253681_0_0_9"/>